<dbReference type="EMBL" id="JAOCQF010000001">
    <property type="protein sequence ID" value="MCT8329276.1"/>
    <property type="molecule type" value="Genomic_DNA"/>
</dbReference>
<keyword evidence="2" id="KW-1185">Reference proteome</keyword>
<evidence type="ECO:0008006" key="3">
    <source>
        <dbReference type="Google" id="ProtNLM"/>
    </source>
</evidence>
<reference evidence="2" key="1">
    <citation type="submission" date="2023-07" db="EMBL/GenBank/DDBJ databases">
        <title>Defluviimonas sediminis sp. nov., isolated from mangrove sediment.</title>
        <authorList>
            <person name="Liu L."/>
            <person name="Li J."/>
            <person name="Huang Y."/>
            <person name="Pan J."/>
            <person name="Li M."/>
        </authorList>
    </citation>
    <scope>NUCLEOTIDE SEQUENCE [LARGE SCALE GENOMIC DNA]</scope>
    <source>
        <strain evidence="2">FT324</strain>
    </source>
</reference>
<dbReference type="RefSeq" id="WP_261494692.1">
    <property type="nucleotide sequence ID" value="NZ_JAOCQF010000001.1"/>
</dbReference>
<sequence>MAGTIPAWRAEMTLPFPLPRPDAGLAFRGATARAFRWLLRRGAGDVPAAPAEPPFRSDLLRGEQVIAVNAPADLGSELTLWSAQLGAGGVRHADAPGAASALATPLKDAALAVVWLDRDEDADGPSRDGLARALREAAPDMPLILVSAGPGQAAFGNRDGEGFDCVLPAPLGPAAFKLAAGAAIANRKKHRNRIVPGARTGGPRPT</sequence>
<organism evidence="1 2">
    <name type="scientific">Albidovulum sediminis</name>
    <dbReference type="NCBI Taxonomy" id="3066345"/>
    <lineage>
        <taxon>Bacteria</taxon>
        <taxon>Pseudomonadati</taxon>
        <taxon>Pseudomonadota</taxon>
        <taxon>Alphaproteobacteria</taxon>
        <taxon>Rhodobacterales</taxon>
        <taxon>Paracoccaceae</taxon>
        <taxon>Albidovulum</taxon>
    </lineage>
</organism>
<proteinExistence type="predicted"/>
<gene>
    <name evidence="1" type="ORF">N5I32_07105</name>
</gene>
<name>A0ABT2NK34_9RHOB</name>
<accession>A0ABT2NK34</accession>
<protein>
    <recommendedName>
        <fullName evidence="3">Response regulatory domain-containing protein</fullName>
    </recommendedName>
</protein>
<evidence type="ECO:0000313" key="1">
    <source>
        <dbReference type="EMBL" id="MCT8329276.1"/>
    </source>
</evidence>
<comment type="caution">
    <text evidence="1">The sequence shown here is derived from an EMBL/GenBank/DDBJ whole genome shotgun (WGS) entry which is preliminary data.</text>
</comment>
<evidence type="ECO:0000313" key="2">
    <source>
        <dbReference type="Proteomes" id="UP001205601"/>
    </source>
</evidence>
<dbReference type="Proteomes" id="UP001205601">
    <property type="component" value="Unassembled WGS sequence"/>
</dbReference>